<protein>
    <submittedName>
        <fullName evidence="1">Uncharacterized protein</fullName>
    </submittedName>
</protein>
<comment type="caution">
    <text evidence="1">The sequence shown here is derived from an EMBL/GenBank/DDBJ whole genome shotgun (WGS) entry which is preliminary data.</text>
</comment>
<accession>X1F7N1</accession>
<reference evidence="1" key="1">
    <citation type="journal article" date="2014" name="Front. Microbiol.">
        <title>High frequency of phylogenetically diverse reductive dehalogenase-homologous genes in deep subseafloor sedimentary metagenomes.</title>
        <authorList>
            <person name="Kawai M."/>
            <person name="Futagami T."/>
            <person name="Toyoda A."/>
            <person name="Takaki Y."/>
            <person name="Nishi S."/>
            <person name="Hori S."/>
            <person name="Arai W."/>
            <person name="Tsubouchi T."/>
            <person name="Morono Y."/>
            <person name="Uchiyama I."/>
            <person name="Ito T."/>
            <person name="Fujiyama A."/>
            <person name="Inagaki F."/>
            <person name="Takami H."/>
        </authorList>
    </citation>
    <scope>NUCLEOTIDE SEQUENCE</scope>
    <source>
        <strain evidence="1">Expedition CK06-06</strain>
    </source>
</reference>
<dbReference type="EMBL" id="BART01040362">
    <property type="protein sequence ID" value="GAH28560.1"/>
    <property type="molecule type" value="Genomic_DNA"/>
</dbReference>
<organism evidence="1">
    <name type="scientific">marine sediment metagenome</name>
    <dbReference type="NCBI Taxonomy" id="412755"/>
    <lineage>
        <taxon>unclassified sequences</taxon>
        <taxon>metagenomes</taxon>
        <taxon>ecological metagenomes</taxon>
    </lineage>
</organism>
<proteinExistence type="predicted"/>
<sequence length="66" mass="7916">MHDITNKILKWSTNPENFKEIEISANKMAQEMIKYGISDKQGKRLSQFFTSWPKMIRYQKPDMLLH</sequence>
<dbReference type="AlphaFoldDB" id="X1F7N1"/>
<evidence type="ECO:0000313" key="1">
    <source>
        <dbReference type="EMBL" id="GAH28560.1"/>
    </source>
</evidence>
<gene>
    <name evidence="1" type="ORF">S01H4_65749</name>
</gene>
<name>X1F7N1_9ZZZZ</name>
<feature type="non-terminal residue" evidence="1">
    <location>
        <position position="66"/>
    </location>
</feature>